<dbReference type="Proteomes" id="UP000248706">
    <property type="component" value="Unassembled WGS sequence"/>
</dbReference>
<dbReference type="InterPro" id="IPR011006">
    <property type="entry name" value="CheY-like_superfamily"/>
</dbReference>
<dbReference type="Pfam" id="PF00196">
    <property type="entry name" value="GerE"/>
    <property type="match status" value="1"/>
</dbReference>
<dbReference type="SMART" id="SM00448">
    <property type="entry name" value="REC"/>
    <property type="match status" value="1"/>
</dbReference>
<dbReference type="RefSeq" id="WP_112428988.1">
    <property type="nucleotide sequence ID" value="NZ_MCIF01000002.1"/>
</dbReference>
<keyword evidence="7" id="KW-1185">Reference proteome</keyword>
<dbReference type="SUPFAM" id="SSF52172">
    <property type="entry name" value="CheY-like"/>
    <property type="match status" value="1"/>
</dbReference>
<dbReference type="Gene3D" id="3.40.50.2300">
    <property type="match status" value="1"/>
</dbReference>
<dbReference type="InterPro" id="IPR016032">
    <property type="entry name" value="Sig_transdc_resp-reg_C-effctor"/>
</dbReference>
<organism evidence="6 7">
    <name type="scientific">Thermogemmatispora tikiterensis</name>
    <dbReference type="NCBI Taxonomy" id="1825093"/>
    <lineage>
        <taxon>Bacteria</taxon>
        <taxon>Bacillati</taxon>
        <taxon>Chloroflexota</taxon>
        <taxon>Ktedonobacteria</taxon>
        <taxon>Thermogemmatisporales</taxon>
        <taxon>Thermogemmatisporaceae</taxon>
        <taxon>Thermogemmatispora</taxon>
    </lineage>
</organism>
<dbReference type="GO" id="GO:0006355">
    <property type="term" value="P:regulation of DNA-templated transcription"/>
    <property type="evidence" value="ECO:0007669"/>
    <property type="project" value="InterPro"/>
</dbReference>
<evidence type="ECO:0000313" key="7">
    <source>
        <dbReference type="Proteomes" id="UP000248706"/>
    </source>
</evidence>
<dbReference type="CDD" id="cd06170">
    <property type="entry name" value="LuxR_C_like"/>
    <property type="match status" value="1"/>
</dbReference>
<evidence type="ECO:0000256" key="3">
    <source>
        <dbReference type="PROSITE-ProRule" id="PRU00169"/>
    </source>
</evidence>
<evidence type="ECO:0000259" key="5">
    <source>
        <dbReference type="PROSITE" id="PS50110"/>
    </source>
</evidence>
<dbReference type="CDD" id="cd17535">
    <property type="entry name" value="REC_NarL-like"/>
    <property type="match status" value="1"/>
</dbReference>
<dbReference type="Pfam" id="PF00072">
    <property type="entry name" value="Response_reg"/>
    <property type="match status" value="1"/>
</dbReference>
<dbReference type="PANTHER" id="PTHR43214">
    <property type="entry name" value="TWO-COMPONENT RESPONSE REGULATOR"/>
    <property type="match status" value="1"/>
</dbReference>
<dbReference type="PROSITE" id="PS50110">
    <property type="entry name" value="RESPONSE_REGULATORY"/>
    <property type="match status" value="1"/>
</dbReference>
<evidence type="ECO:0000313" key="6">
    <source>
        <dbReference type="EMBL" id="RAQ95877.1"/>
    </source>
</evidence>
<dbReference type="PROSITE" id="PS50043">
    <property type="entry name" value="HTH_LUXR_2"/>
    <property type="match status" value="1"/>
</dbReference>
<sequence length="219" mass="24054">MSAIRLLVVDDHQVIRRGVRTMLAEGGDEFVLVGEAADGAMAIRLAGELQPDVIMMDLRMPGMDGLEAIRQIRQQWPTIAILILTTYNEDELMIQGLQAGACGYLLKDVDLDALLHAIRQAAQGEIVLPPEVKERLLAHAARGLERSQSMPRQGVLTEREKEVLLGVAQGERTKEIARRLGLTPRTVETYLTTIYTKLGVDSRTAAVVVALERGILPPT</sequence>
<dbReference type="GO" id="GO:0003677">
    <property type="term" value="F:DNA binding"/>
    <property type="evidence" value="ECO:0007669"/>
    <property type="project" value="UniProtKB-KW"/>
</dbReference>
<proteinExistence type="predicted"/>
<dbReference type="AlphaFoldDB" id="A0A328VEC6"/>
<dbReference type="InterPro" id="IPR058245">
    <property type="entry name" value="NreC/VraR/RcsB-like_REC"/>
</dbReference>
<dbReference type="SMART" id="SM00421">
    <property type="entry name" value="HTH_LUXR"/>
    <property type="match status" value="1"/>
</dbReference>
<feature type="domain" description="Response regulatory" evidence="5">
    <location>
        <begin position="5"/>
        <end position="122"/>
    </location>
</feature>
<reference evidence="6 7" key="1">
    <citation type="submission" date="2016-08" db="EMBL/GenBank/DDBJ databases">
        <title>Analysis of Carbohydrate Active Enzymes in Thermogemmatispora T81 Reveals Carbohydrate Degradation Ability.</title>
        <authorList>
            <person name="Tomazini A."/>
            <person name="Lal S."/>
            <person name="Stott M."/>
            <person name="Henrissat B."/>
            <person name="Polikarpov I."/>
            <person name="Sparling R."/>
            <person name="Levin D.B."/>
        </authorList>
    </citation>
    <scope>NUCLEOTIDE SEQUENCE [LARGE SCALE GENOMIC DNA]</scope>
    <source>
        <strain evidence="6 7">T81</strain>
    </source>
</reference>
<evidence type="ECO:0000256" key="2">
    <source>
        <dbReference type="ARBA" id="ARBA00023125"/>
    </source>
</evidence>
<dbReference type="InterPro" id="IPR001789">
    <property type="entry name" value="Sig_transdc_resp-reg_receiver"/>
</dbReference>
<dbReference type="OrthoDB" id="9780153at2"/>
<dbReference type="GO" id="GO:0000160">
    <property type="term" value="P:phosphorelay signal transduction system"/>
    <property type="evidence" value="ECO:0007669"/>
    <property type="project" value="InterPro"/>
</dbReference>
<accession>A0A328VEC6</accession>
<dbReference type="PANTHER" id="PTHR43214:SF37">
    <property type="entry name" value="TRANSCRIPTIONAL REGULATORY PROTEIN YDFI"/>
    <property type="match status" value="1"/>
</dbReference>
<evidence type="ECO:0000256" key="1">
    <source>
        <dbReference type="ARBA" id="ARBA00022553"/>
    </source>
</evidence>
<dbReference type="SUPFAM" id="SSF46894">
    <property type="entry name" value="C-terminal effector domain of the bipartite response regulators"/>
    <property type="match status" value="1"/>
</dbReference>
<protein>
    <submittedName>
        <fullName evidence="6">DNA-binding response regulator</fullName>
    </submittedName>
</protein>
<name>A0A328VEC6_9CHLR</name>
<feature type="modified residue" description="4-aspartylphosphate" evidence="3">
    <location>
        <position position="57"/>
    </location>
</feature>
<dbReference type="PRINTS" id="PR00038">
    <property type="entry name" value="HTHLUXR"/>
</dbReference>
<keyword evidence="1 3" id="KW-0597">Phosphoprotein</keyword>
<dbReference type="InterPro" id="IPR000792">
    <property type="entry name" value="Tscrpt_reg_LuxR_C"/>
</dbReference>
<dbReference type="EMBL" id="MCIF01000002">
    <property type="protein sequence ID" value="RAQ95877.1"/>
    <property type="molecule type" value="Genomic_DNA"/>
</dbReference>
<comment type="caution">
    <text evidence="6">The sequence shown here is derived from an EMBL/GenBank/DDBJ whole genome shotgun (WGS) entry which is preliminary data.</text>
</comment>
<dbReference type="InterPro" id="IPR039420">
    <property type="entry name" value="WalR-like"/>
</dbReference>
<gene>
    <name evidence="6" type="ORF">A4R35_10045</name>
</gene>
<evidence type="ECO:0000259" key="4">
    <source>
        <dbReference type="PROSITE" id="PS50043"/>
    </source>
</evidence>
<feature type="domain" description="HTH luxR-type" evidence="4">
    <location>
        <begin position="149"/>
        <end position="214"/>
    </location>
</feature>
<keyword evidence="2 6" id="KW-0238">DNA-binding</keyword>